<dbReference type="InterPro" id="IPR045679">
    <property type="entry name" value="DUF6199"/>
</dbReference>
<proteinExistence type="predicted"/>
<dbReference type="OrthoDB" id="4382237at2"/>
<dbReference type="EMBL" id="RKLP01000004">
    <property type="protein sequence ID" value="RVW09805.1"/>
    <property type="molecule type" value="Genomic_DNA"/>
</dbReference>
<dbReference type="RefSeq" id="WP_127915945.1">
    <property type="nucleotide sequence ID" value="NZ_RKLP01000004.1"/>
</dbReference>
<keyword evidence="1" id="KW-0812">Transmembrane</keyword>
<reference evidence="3 4" key="1">
    <citation type="submission" date="2018-11" db="EMBL/GenBank/DDBJ databases">
        <title>Rhodococcus spongicola sp. nov. and Rhodococcus xishaensis sp. nov. from marine sponges.</title>
        <authorList>
            <person name="Li L."/>
            <person name="Lin H.W."/>
        </authorList>
    </citation>
    <scope>NUCLEOTIDE SEQUENCE [LARGE SCALE GENOMIC DNA]</scope>
    <source>
        <strain evidence="3 4">CCTCC AB2014297</strain>
    </source>
</reference>
<name>A0A3S3EAY3_9NOCA</name>
<protein>
    <recommendedName>
        <fullName evidence="2">DUF6199 domain-containing protein</fullName>
    </recommendedName>
</protein>
<accession>A0A3S3EAY3</accession>
<organism evidence="3 4">
    <name type="scientific">Prescottella agglutinans</name>
    <dbReference type="NCBI Taxonomy" id="1644129"/>
    <lineage>
        <taxon>Bacteria</taxon>
        <taxon>Bacillati</taxon>
        <taxon>Actinomycetota</taxon>
        <taxon>Actinomycetes</taxon>
        <taxon>Mycobacteriales</taxon>
        <taxon>Nocardiaceae</taxon>
        <taxon>Prescottella</taxon>
    </lineage>
</organism>
<dbReference type="Proteomes" id="UP000286208">
    <property type="component" value="Unassembled WGS sequence"/>
</dbReference>
<gene>
    <name evidence="3" type="ORF">EGT67_10160</name>
</gene>
<sequence length="222" mass="24045">MTAVVVFVAISVLVLGLGTWALLSPEGMWKATKGWQYADPDANRPSDAALGVNAFSLLVVGFVMGGGGLWYYYAERDARALENERSAAAEVARERSLLPIRGYTVSPEGTVVVEYQEGSGFRWPNCRPEETVPYSNASEIAVEVRLDTPDRRVNWGCDRETYLTARDIPGRNVAPQPPGPKFGQYDTRRPAGTATVVTTSPIVDGAGVTVTPSGERNVVPRL</sequence>
<dbReference type="AlphaFoldDB" id="A0A3S3EAY3"/>
<keyword evidence="4" id="KW-1185">Reference proteome</keyword>
<dbReference type="Pfam" id="PF19701">
    <property type="entry name" value="DUF6199"/>
    <property type="match status" value="1"/>
</dbReference>
<keyword evidence="1" id="KW-0472">Membrane</keyword>
<evidence type="ECO:0000259" key="2">
    <source>
        <dbReference type="Pfam" id="PF19701"/>
    </source>
</evidence>
<comment type="caution">
    <text evidence="3">The sequence shown here is derived from an EMBL/GenBank/DDBJ whole genome shotgun (WGS) entry which is preliminary data.</text>
</comment>
<feature type="transmembrane region" description="Helical" evidence="1">
    <location>
        <begin position="54"/>
        <end position="73"/>
    </location>
</feature>
<keyword evidence="1" id="KW-1133">Transmembrane helix</keyword>
<feature type="domain" description="DUF6199" evidence="2">
    <location>
        <begin position="11"/>
        <end position="62"/>
    </location>
</feature>
<evidence type="ECO:0000256" key="1">
    <source>
        <dbReference type="SAM" id="Phobius"/>
    </source>
</evidence>
<evidence type="ECO:0000313" key="3">
    <source>
        <dbReference type="EMBL" id="RVW09805.1"/>
    </source>
</evidence>
<evidence type="ECO:0000313" key="4">
    <source>
        <dbReference type="Proteomes" id="UP000286208"/>
    </source>
</evidence>